<comment type="caution">
    <text evidence="11">The sequence shown here is derived from an EMBL/GenBank/DDBJ whole genome shotgun (WGS) entry which is preliminary data.</text>
</comment>
<dbReference type="Gene3D" id="3.30.565.10">
    <property type="entry name" value="Histidine kinase-like ATPase, C-terminal domain"/>
    <property type="match status" value="1"/>
</dbReference>
<dbReference type="Pfam" id="PF02518">
    <property type="entry name" value="HATPase_c"/>
    <property type="match status" value="1"/>
</dbReference>
<keyword evidence="6" id="KW-0418">Kinase</keyword>
<evidence type="ECO:0000313" key="12">
    <source>
        <dbReference type="Proteomes" id="UP000778523"/>
    </source>
</evidence>
<dbReference type="InterPro" id="IPR013767">
    <property type="entry name" value="PAS_fold"/>
</dbReference>
<reference evidence="11 12" key="1">
    <citation type="submission" date="2020-06" db="EMBL/GenBank/DDBJ databases">
        <title>Draft genome of Uliginosibacterium sp. IMCC34675.</title>
        <authorList>
            <person name="Song J."/>
        </authorList>
    </citation>
    <scope>NUCLEOTIDE SEQUENCE [LARGE SCALE GENOMIC DNA]</scope>
    <source>
        <strain evidence="11 12">IMCC34675</strain>
    </source>
</reference>
<evidence type="ECO:0000256" key="7">
    <source>
        <dbReference type="ARBA" id="ARBA00022840"/>
    </source>
</evidence>
<keyword evidence="7" id="KW-0067">ATP-binding</keyword>
<evidence type="ECO:0000256" key="8">
    <source>
        <dbReference type="ARBA" id="ARBA00023012"/>
    </source>
</evidence>
<dbReference type="PROSITE" id="PS50112">
    <property type="entry name" value="PAS"/>
    <property type="match status" value="1"/>
</dbReference>
<evidence type="ECO:0000259" key="10">
    <source>
        <dbReference type="PROSITE" id="PS50112"/>
    </source>
</evidence>
<dbReference type="InterPro" id="IPR036097">
    <property type="entry name" value="HisK_dim/P_sf"/>
</dbReference>
<evidence type="ECO:0000256" key="2">
    <source>
        <dbReference type="ARBA" id="ARBA00012438"/>
    </source>
</evidence>
<dbReference type="InterPro" id="IPR000014">
    <property type="entry name" value="PAS"/>
</dbReference>
<evidence type="ECO:0000256" key="5">
    <source>
        <dbReference type="ARBA" id="ARBA00022741"/>
    </source>
</evidence>
<dbReference type="RefSeq" id="WP_170021616.1">
    <property type="nucleotide sequence ID" value="NZ_JABCSC020000002.1"/>
</dbReference>
<accession>A0ABX2IEQ4</accession>
<comment type="catalytic activity">
    <reaction evidence="1">
        <text>ATP + protein L-histidine = ADP + protein N-phospho-L-histidine.</text>
        <dbReference type="EC" id="2.7.13.3"/>
    </reaction>
</comment>
<dbReference type="PROSITE" id="PS50109">
    <property type="entry name" value="HIS_KIN"/>
    <property type="match status" value="1"/>
</dbReference>
<evidence type="ECO:0000259" key="9">
    <source>
        <dbReference type="PROSITE" id="PS50109"/>
    </source>
</evidence>
<evidence type="ECO:0000256" key="1">
    <source>
        <dbReference type="ARBA" id="ARBA00000085"/>
    </source>
</evidence>
<keyword evidence="12" id="KW-1185">Reference proteome</keyword>
<sequence length="428" mass="46554">MSQACSLPAAPTFLTCLLDTLTEGALGIDGQHLITYANRAACCLLGYPAQALCGASLHSLLQPRRADGSAYPPEQSPFAWLERGGAFCFIEDVFWQANGQALDVEITANPLRPGEPGAGAVVIFRDIAERKSNQAALLKAFQDLDTLNERLEQAHGQLLQNEKLASVGQLAAGMAHEINNPIGFVSSNLGSLDKHIQALLRLIEHYEVLERDGALAAPQLESLALLKRSIDYDYLREDVQDLLQESRQGVERVRRIVKSLKDFSREGVEYQWGEIDLHHCLESTLDVLAREFDGRCELHREYGDIPPVFCLASEINQVFMSVLLNAAQSIQTQGRITVRTTLEGERVVISIEDSGCGIAPEVLPNIFDPFFTTRPVGQGSGLGLSVAYGTVQRHGGDIEVLSTPGAGTRVRILLPLRGGAAHLQGGKP</sequence>
<dbReference type="InterPro" id="IPR003594">
    <property type="entry name" value="HATPase_dom"/>
</dbReference>
<keyword evidence="8" id="KW-0902">Two-component regulatory system</keyword>
<dbReference type="InterPro" id="IPR005467">
    <property type="entry name" value="His_kinase_dom"/>
</dbReference>
<dbReference type="SUPFAM" id="SSF55874">
    <property type="entry name" value="ATPase domain of HSP90 chaperone/DNA topoisomerase II/histidine kinase"/>
    <property type="match status" value="1"/>
</dbReference>
<gene>
    <name evidence="11" type="ORF">HJ583_009005</name>
</gene>
<keyword evidence="5" id="KW-0547">Nucleotide-binding</keyword>
<dbReference type="PANTHER" id="PTHR43065:SF50">
    <property type="entry name" value="HISTIDINE KINASE"/>
    <property type="match status" value="1"/>
</dbReference>
<evidence type="ECO:0000313" key="11">
    <source>
        <dbReference type="EMBL" id="NSL55159.1"/>
    </source>
</evidence>
<dbReference type="EMBL" id="JABCSC020000002">
    <property type="protein sequence ID" value="NSL55159.1"/>
    <property type="molecule type" value="Genomic_DNA"/>
</dbReference>
<evidence type="ECO:0000256" key="6">
    <source>
        <dbReference type="ARBA" id="ARBA00022777"/>
    </source>
</evidence>
<organism evidence="11 12">
    <name type="scientific">Uliginosibacterium aquaticum</name>
    <dbReference type="NCBI Taxonomy" id="2731212"/>
    <lineage>
        <taxon>Bacteria</taxon>
        <taxon>Pseudomonadati</taxon>
        <taxon>Pseudomonadota</taxon>
        <taxon>Betaproteobacteria</taxon>
        <taxon>Rhodocyclales</taxon>
        <taxon>Zoogloeaceae</taxon>
        <taxon>Uliginosibacterium</taxon>
    </lineage>
</organism>
<dbReference type="Proteomes" id="UP000778523">
    <property type="component" value="Unassembled WGS sequence"/>
</dbReference>
<dbReference type="InterPro" id="IPR035965">
    <property type="entry name" value="PAS-like_dom_sf"/>
</dbReference>
<keyword evidence="4" id="KW-0808">Transferase</keyword>
<dbReference type="SMART" id="SM00387">
    <property type="entry name" value="HATPase_c"/>
    <property type="match status" value="1"/>
</dbReference>
<protein>
    <recommendedName>
        <fullName evidence="2">histidine kinase</fullName>
        <ecNumber evidence="2">2.7.13.3</ecNumber>
    </recommendedName>
</protein>
<proteinExistence type="predicted"/>
<evidence type="ECO:0000256" key="3">
    <source>
        <dbReference type="ARBA" id="ARBA00022553"/>
    </source>
</evidence>
<feature type="domain" description="Histidine kinase" evidence="9">
    <location>
        <begin position="173"/>
        <end position="418"/>
    </location>
</feature>
<dbReference type="InterPro" id="IPR036890">
    <property type="entry name" value="HATPase_C_sf"/>
</dbReference>
<dbReference type="SUPFAM" id="SSF47384">
    <property type="entry name" value="Homodimeric domain of signal transducing histidine kinase"/>
    <property type="match status" value="1"/>
</dbReference>
<keyword evidence="3" id="KW-0597">Phosphoprotein</keyword>
<dbReference type="CDD" id="cd00130">
    <property type="entry name" value="PAS"/>
    <property type="match status" value="1"/>
</dbReference>
<dbReference type="Gene3D" id="3.30.450.20">
    <property type="entry name" value="PAS domain"/>
    <property type="match status" value="1"/>
</dbReference>
<dbReference type="CDD" id="cd00082">
    <property type="entry name" value="HisKA"/>
    <property type="match status" value="1"/>
</dbReference>
<dbReference type="SUPFAM" id="SSF55785">
    <property type="entry name" value="PYP-like sensor domain (PAS domain)"/>
    <property type="match status" value="1"/>
</dbReference>
<dbReference type="InterPro" id="IPR003661">
    <property type="entry name" value="HisK_dim/P_dom"/>
</dbReference>
<dbReference type="NCBIfam" id="TIGR00229">
    <property type="entry name" value="sensory_box"/>
    <property type="match status" value="1"/>
</dbReference>
<dbReference type="PANTHER" id="PTHR43065">
    <property type="entry name" value="SENSOR HISTIDINE KINASE"/>
    <property type="match status" value="1"/>
</dbReference>
<evidence type="ECO:0000256" key="4">
    <source>
        <dbReference type="ARBA" id="ARBA00022679"/>
    </source>
</evidence>
<name>A0ABX2IEQ4_9RHOO</name>
<dbReference type="PRINTS" id="PR00344">
    <property type="entry name" value="BCTRLSENSOR"/>
</dbReference>
<dbReference type="Pfam" id="PF00989">
    <property type="entry name" value="PAS"/>
    <property type="match status" value="1"/>
</dbReference>
<dbReference type="EC" id="2.7.13.3" evidence="2"/>
<feature type="domain" description="PAS" evidence="10">
    <location>
        <begin position="10"/>
        <end position="63"/>
    </location>
</feature>
<dbReference type="Gene3D" id="1.10.287.130">
    <property type="match status" value="1"/>
</dbReference>
<dbReference type="InterPro" id="IPR004358">
    <property type="entry name" value="Sig_transdc_His_kin-like_C"/>
</dbReference>
<dbReference type="SMART" id="SM00091">
    <property type="entry name" value="PAS"/>
    <property type="match status" value="1"/>
</dbReference>